<gene>
    <name evidence="2" type="ORF">GGQ61_002932</name>
</gene>
<sequence length="106" mass="12438">MRVQVEHIEWIEAAKDYVFLHTDTRSHIYRARMCELQARLDPRELTRVHRSTFARLDRAVEVRRKRAGLVLTLESGRKLAVGKKYVEEVERRLGIPSARRRSKGGV</sequence>
<keyword evidence="3" id="KW-1185">Reference proteome</keyword>
<organism evidence="2 3">
    <name type="scientific">Phenylobacterium haematophilum</name>
    <dbReference type="NCBI Taxonomy" id="98513"/>
    <lineage>
        <taxon>Bacteria</taxon>
        <taxon>Pseudomonadati</taxon>
        <taxon>Pseudomonadota</taxon>
        <taxon>Alphaproteobacteria</taxon>
        <taxon>Caulobacterales</taxon>
        <taxon>Caulobacteraceae</taxon>
        <taxon>Phenylobacterium</taxon>
    </lineage>
</organism>
<feature type="domain" description="HTH LytTR-type" evidence="1">
    <location>
        <begin position="1"/>
        <end position="95"/>
    </location>
</feature>
<keyword evidence="2" id="KW-0238">DNA-binding</keyword>
<dbReference type="InterPro" id="IPR046947">
    <property type="entry name" value="LytR-like"/>
</dbReference>
<evidence type="ECO:0000259" key="1">
    <source>
        <dbReference type="PROSITE" id="PS50930"/>
    </source>
</evidence>
<dbReference type="EMBL" id="JACIDK010000004">
    <property type="protein sequence ID" value="MBB3892199.1"/>
    <property type="molecule type" value="Genomic_DNA"/>
</dbReference>
<dbReference type="Pfam" id="PF04397">
    <property type="entry name" value="LytTR"/>
    <property type="match status" value="1"/>
</dbReference>
<dbReference type="Gene3D" id="2.40.50.1020">
    <property type="entry name" value="LytTr DNA-binding domain"/>
    <property type="match status" value="1"/>
</dbReference>
<name>A0A840A2J8_9CAUL</name>
<evidence type="ECO:0000313" key="2">
    <source>
        <dbReference type="EMBL" id="MBB3892199.1"/>
    </source>
</evidence>
<dbReference type="PANTHER" id="PTHR37299">
    <property type="entry name" value="TRANSCRIPTIONAL REGULATOR-RELATED"/>
    <property type="match status" value="1"/>
</dbReference>
<dbReference type="PROSITE" id="PS50930">
    <property type="entry name" value="HTH_LYTTR"/>
    <property type="match status" value="1"/>
</dbReference>
<dbReference type="RefSeq" id="WP_343056146.1">
    <property type="nucleotide sequence ID" value="NZ_JACIDK010000004.1"/>
</dbReference>
<dbReference type="AlphaFoldDB" id="A0A840A2J8"/>
<evidence type="ECO:0000313" key="3">
    <source>
        <dbReference type="Proteomes" id="UP000530564"/>
    </source>
</evidence>
<dbReference type="InterPro" id="IPR007492">
    <property type="entry name" value="LytTR_DNA-bd_dom"/>
</dbReference>
<dbReference type="GO" id="GO:0000156">
    <property type="term" value="F:phosphorelay response regulator activity"/>
    <property type="evidence" value="ECO:0007669"/>
    <property type="project" value="InterPro"/>
</dbReference>
<comment type="caution">
    <text evidence="2">The sequence shown here is derived from an EMBL/GenBank/DDBJ whole genome shotgun (WGS) entry which is preliminary data.</text>
</comment>
<proteinExistence type="predicted"/>
<dbReference type="SMART" id="SM00850">
    <property type="entry name" value="LytTR"/>
    <property type="match status" value="1"/>
</dbReference>
<protein>
    <submittedName>
        <fullName evidence="2">DNA-binding LytR/AlgR family response regulator</fullName>
    </submittedName>
</protein>
<dbReference type="Proteomes" id="UP000530564">
    <property type="component" value="Unassembled WGS sequence"/>
</dbReference>
<dbReference type="PANTHER" id="PTHR37299:SF1">
    <property type="entry name" value="STAGE 0 SPORULATION PROTEIN A HOMOLOG"/>
    <property type="match status" value="1"/>
</dbReference>
<accession>A0A840A2J8</accession>
<reference evidence="2 3" key="1">
    <citation type="submission" date="2020-08" db="EMBL/GenBank/DDBJ databases">
        <title>Genomic Encyclopedia of Type Strains, Phase IV (KMG-IV): sequencing the most valuable type-strain genomes for metagenomic binning, comparative biology and taxonomic classification.</title>
        <authorList>
            <person name="Goeker M."/>
        </authorList>
    </citation>
    <scope>NUCLEOTIDE SEQUENCE [LARGE SCALE GENOMIC DNA]</scope>
    <source>
        <strain evidence="2 3">DSM 21793</strain>
    </source>
</reference>
<dbReference type="GO" id="GO:0003677">
    <property type="term" value="F:DNA binding"/>
    <property type="evidence" value="ECO:0007669"/>
    <property type="project" value="UniProtKB-KW"/>
</dbReference>